<dbReference type="PANTHER" id="PTHR46268">
    <property type="entry name" value="STRESS RESPONSE PROTEIN NHAX"/>
    <property type="match status" value="1"/>
</dbReference>
<dbReference type="Proteomes" id="UP000235347">
    <property type="component" value="Unassembled WGS sequence"/>
</dbReference>
<name>A0A2N7VEU0_9BURK</name>
<reference evidence="3 4" key="1">
    <citation type="submission" date="2018-01" db="EMBL/GenBank/DDBJ databases">
        <title>Whole genome analyses suggest that Burkholderia sensu lato contains two further novel genera in the rhizoxinica-symbiotica group Mycetohabitans gen. nov., and Trinickia gen. nov.: implications for the evolution of diazotrophy and nodulation in the Burkholderiaceae.</title>
        <authorList>
            <person name="Estrada-de los Santos P."/>
            <person name="Palmer M."/>
            <person name="Chavez-Ramirez B."/>
            <person name="Beukes C."/>
            <person name="Steenkamp E.T."/>
            <person name="Hirsch A.M."/>
            <person name="Manyaka P."/>
            <person name="Maluk M."/>
            <person name="Lafos M."/>
            <person name="Crook M."/>
            <person name="Gross E."/>
            <person name="Simon M.F."/>
            <person name="Bueno dos Reis Junior F."/>
            <person name="Poole P.S."/>
            <person name="Venter S.N."/>
            <person name="James E.K."/>
        </authorList>
    </citation>
    <scope>NUCLEOTIDE SEQUENCE [LARGE SCALE GENOMIC DNA]</scope>
    <source>
        <strain evidence="3 4">GP25-8</strain>
    </source>
</reference>
<gene>
    <name evidence="3" type="ORF">C0Z19_27205</name>
</gene>
<dbReference type="AlphaFoldDB" id="A0A2N7VEU0"/>
<evidence type="ECO:0000313" key="3">
    <source>
        <dbReference type="EMBL" id="PMS15660.1"/>
    </source>
</evidence>
<dbReference type="InterPro" id="IPR014729">
    <property type="entry name" value="Rossmann-like_a/b/a_fold"/>
</dbReference>
<sequence>MYKRILVPVDGSDGSRRALDEAIELARLSGAQLQAVYVLEHPTRVVDVSAGFAEQMPVRDTSPEIATTVLGEARERLAALAEQGSVRAIDAYGESLATVLARAIDELDADLVVMYSHGRSGIRRLFAGSVAESLLHNTTVPLLLLRNGEQE</sequence>
<proteinExistence type="inferred from homology"/>
<evidence type="ECO:0000259" key="2">
    <source>
        <dbReference type="Pfam" id="PF00582"/>
    </source>
</evidence>
<keyword evidence="4" id="KW-1185">Reference proteome</keyword>
<evidence type="ECO:0000313" key="4">
    <source>
        <dbReference type="Proteomes" id="UP000235347"/>
    </source>
</evidence>
<dbReference type="Pfam" id="PF00582">
    <property type="entry name" value="Usp"/>
    <property type="match status" value="1"/>
</dbReference>
<protein>
    <submittedName>
        <fullName evidence="3">Universal stress protein UspA</fullName>
    </submittedName>
</protein>
<dbReference type="PRINTS" id="PR01438">
    <property type="entry name" value="UNVRSLSTRESS"/>
</dbReference>
<dbReference type="Gene3D" id="3.40.50.620">
    <property type="entry name" value="HUPs"/>
    <property type="match status" value="1"/>
</dbReference>
<dbReference type="InterPro" id="IPR006015">
    <property type="entry name" value="Universal_stress_UspA"/>
</dbReference>
<organism evidence="3 4">
    <name type="scientific">Trinickia soli</name>
    <dbReference type="NCBI Taxonomy" id="380675"/>
    <lineage>
        <taxon>Bacteria</taxon>
        <taxon>Pseudomonadati</taxon>
        <taxon>Pseudomonadota</taxon>
        <taxon>Betaproteobacteria</taxon>
        <taxon>Burkholderiales</taxon>
        <taxon>Burkholderiaceae</taxon>
        <taxon>Trinickia</taxon>
    </lineage>
</organism>
<comment type="similarity">
    <text evidence="1">Belongs to the universal stress protein A family.</text>
</comment>
<evidence type="ECO:0000256" key="1">
    <source>
        <dbReference type="ARBA" id="ARBA00008791"/>
    </source>
</evidence>
<dbReference type="PANTHER" id="PTHR46268:SF15">
    <property type="entry name" value="UNIVERSAL STRESS PROTEIN HP_0031"/>
    <property type="match status" value="1"/>
</dbReference>
<dbReference type="EMBL" id="PNYB01000044">
    <property type="protein sequence ID" value="PMS15660.1"/>
    <property type="molecule type" value="Genomic_DNA"/>
</dbReference>
<dbReference type="InterPro" id="IPR006016">
    <property type="entry name" value="UspA"/>
</dbReference>
<dbReference type="RefSeq" id="WP_102612937.1">
    <property type="nucleotide sequence ID" value="NZ_CADIKD010000031.1"/>
</dbReference>
<feature type="domain" description="UspA" evidence="2">
    <location>
        <begin position="1"/>
        <end position="146"/>
    </location>
</feature>
<dbReference type="CDD" id="cd00293">
    <property type="entry name" value="USP-like"/>
    <property type="match status" value="1"/>
</dbReference>
<accession>A0A2N7VEU0</accession>
<comment type="caution">
    <text evidence="3">The sequence shown here is derived from an EMBL/GenBank/DDBJ whole genome shotgun (WGS) entry which is preliminary data.</text>
</comment>
<dbReference type="SUPFAM" id="SSF52402">
    <property type="entry name" value="Adenine nucleotide alpha hydrolases-like"/>
    <property type="match status" value="1"/>
</dbReference>